<reference evidence="1" key="1">
    <citation type="submission" date="2015-10" db="EMBL/GenBank/DDBJ databases">
        <title>Draft genome sequence of Streptomyces curacoi DSM 40107, type strain for the species Streptomyces curacoi.</title>
        <authorList>
            <person name="Ruckert C."/>
            <person name="Winkler A."/>
            <person name="Kalinowski J."/>
            <person name="Kampfer P."/>
            <person name="Glaeser S."/>
        </authorList>
    </citation>
    <scope>NUCLEOTIDE SEQUENCE [LARGE SCALE GENOMIC DNA]</scope>
    <source>
        <strain evidence="1">DSM 40107</strain>
    </source>
</reference>
<dbReference type="AlphaFoldDB" id="A0A117PGY5"/>
<dbReference type="STRING" id="146536.AQI70_08990"/>
<dbReference type="EMBL" id="LMWJ01000005">
    <property type="protein sequence ID" value="KUM79496.1"/>
    <property type="molecule type" value="Genomic_DNA"/>
</dbReference>
<dbReference type="Proteomes" id="UP000054024">
    <property type="component" value="Unassembled WGS sequence"/>
</dbReference>
<name>A0A117PGY5_9ACTN</name>
<gene>
    <name evidence="1" type="ORF">AQI70_08990</name>
</gene>
<comment type="caution">
    <text evidence="1">The sequence shown here is derived from an EMBL/GenBank/DDBJ whole genome shotgun (WGS) entry which is preliminary data.</text>
</comment>
<sequence length="98" mass="10805">MAFDHLSRPEVWPELIDMPVGTGRSGADVTAGSAASVAPAAEPYMWRVVEHVLSCQRYRKTSVLHQQWGPDLPQGDDSEAFAAALRSKKSKVRFVVPR</sequence>
<keyword evidence="2" id="KW-1185">Reference proteome</keyword>
<organism evidence="1 2">
    <name type="scientific">Streptomyces curacoi</name>
    <dbReference type="NCBI Taxonomy" id="146536"/>
    <lineage>
        <taxon>Bacteria</taxon>
        <taxon>Bacillati</taxon>
        <taxon>Actinomycetota</taxon>
        <taxon>Actinomycetes</taxon>
        <taxon>Kitasatosporales</taxon>
        <taxon>Streptomycetaceae</taxon>
        <taxon>Streptomyces</taxon>
    </lineage>
</organism>
<evidence type="ECO:0000313" key="1">
    <source>
        <dbReference type="EMBL" id="KUM79496.1"/>
    </source>
</evidence>
<proteinExistence type="predicted"/>
<accession>A0A117PGY5</accession>
<protein>
    <submittedName>
        <fullName evidence="1">Uncharacterized protein</fullName>
    </submittedName>
</protein>
<evidence type="ECO:0000313" key="2">
    <source>
        <dbReference type="Proteomes" id="UP000054024"/>
    </source>
</evidence>